<dbReference type="SUPFAM" id="SSF57701">
    <property type="entry name" value="Zn2/Cys6 DNA-binding domain"/>
    <property type="match status" value="1"/>
</dbReference>
<organism evidence="4 5">
    <name type="scientific">Sporothrix schenckii (strain ATCC 58251 / de Perez 2211183)</name>
    <name type="common">Rose-picker's disease fungus</name>
    <dbReference type="NCBI Taxonomy" id="1391915"/>
    <lineage>
        <taxon>Eukaryota</taxon>
        <taxon>Fungi</taxon>
        <taxon>Dikarya</taxon>
        <taxon>Ascomycota</taxon>
        <taxon>Pezizomycotina</taxon>
        <taxon>Sordariomycetes</taxon>
        <taxon>Sordariomycetidae</taxon>
        <taxon>Ophiostomatales</taxon>
        <taxon>Ophiostomataceae</taxon>
        <taxon>Sporothrix</taxon>
    </lineage>
</organism>
<feature type="region of interest" description="Disordered" evidence="2">
    <location>
        <begin position="1"/>
        <end position="61"/>
    </location>
</feature>
<dbReference type="Gene3D" id="4.10.240.10">
    <property type="entry name" value="Zn(2)-C6 fungal-type DNA-binding domain"/>
    <property type="match status" value="1"/>
</dbReference>
<proteinExistence type="predicted"/>
<protein>
    <recommendedName>
        <fullName evidence="3">Zn(2)-C6 fungal-type domain-containing protein</fullName>
    </recommendedName>
</protein>
<dbReference type="PROSITE" id="PS00463">
    <property type="entry name" value="ZN2_CY6_FUNGAL_1"/>
    <property type="match status" value="1"/>
</dbReference>
<dbReference type="PANTHER" id="PTHR47785">
    <property type="entry name" value="ZN(II)2CYS6 TRANSCRIPTION FACTOR (EUROFUNG)-RELATED-RELATED"/>
    <property type="match status" value="1"/>
</dbReference>
<dbReference type="InterPro" id="IPR001138">
    <property type="entry name" value="Zn2Cys6_DnaBD"/>
</dbReference>
<reference evidence="5" key="1">
    <citation type="journal article" date="2014" name="Genome Announc.">
        <title>Genome sequence of the pathogenic fungus Sporothrix schenckii (ATCC 58251).</title>
        <authorList>
            <person name="Cuomo C.A."/>
            <person name="Rodriguez-Del Valle N."/>
            <person name="Perez-Sanchez L."/>
            <person name="Abouelleil A."/>
            <person name="Goldberg J."/>
            <person name="Young S."/>
            <person name="Zeng Q."/>
            <person name="Birren B.W."/>
        </authorList>
    </citation>
    <scope>NUCLEOTIDE SEQUENCE [LARGE SCALE GENOMIC DNA]</scope>
    <source>
        <strain evidence="5">ATCC 58251 / de Perez 2211183</strain>
    </source>
</reference>
<accession>U7PMX5</accession>
<evidence type="ECO:0000259" key="3">
    <source>
        <dbReference type="PROSITE" id="PS50048"/>
    </source>
</evidence>
<keyword evidence="5" id="KW-1185">Reference proteome</keyword>
<gene>
    <name evidence="4" type="ORF">HMPREF1624_06239</name>
</gene>
<dbReference type="STRING" id="1391915.U7PMX5"/>
<dbReference type="GO" id="GO:0008270">
    <property type="term" value="F:zinc ion binding"/>
    <property type="evidence" value="ECO:0007669"/>
    <property type="project" value="InterPro"/>
</dbReference>
<dbReference type="InterPro" id="IPR053181">
    <property type="entry name" value="EcdB-like_regulator"/>
</dbReference>
<dbReference type="AlphaFoldDB" id="U7PMX5"/>
<dbReference type="PROSITE" id="PS50048">
    <property type="entry name" value="ZN2_CY6_FUNGAL_2"/>
    <property type="match status" value="1"/>
</dbReference>
<evidence type="ECO:0000313" key="4">
    <source>
        <dbReference type="EMBL" id="ERS96912.1"/>
    </source>
</evidence>
<dbReference type="Proteomes" id="UP000018087">
    <property type="component" value="Unassembled WGS sequence"/>
</dbReference>
<name>U7PMX5_SPOS1</name>
<dbReference type="EMBL" id="KI440848">
    <property type="protein sequence ID" value="ERS96912.1"/>
    <property type="molecule type" value="Genomic_DNA"/>
</dbReference>
<evidence type="ECO:0000313" key="5">
    <source>
        <dbReference type="Proteomes" id="UP000018087"/>
    </source>
</evidence>
<sequence length="742" mass="81503">MGHAARTPVSDFSEASSFCCGDGGPRKRVRTESTGSTLSTHAESAAQAVCRPTHGNPPPPTIPISIPTVQTNYPKKRVSVACEVCRTRKTRCDAGRPACSFCAQIGAQCIYRTVEPPEEKRAAAATRRDVNVSGHTAAAADTGEVLSRLHRIEGLLNEIHNRQEDSIQAAVHVQASTSPSARIVPQSTDTAATVVTTADTTYSPSYDHVPRLPLRTQPRVGSLSFEGIARLDGHPCPPALIPMARIGSDDDIETEFLQGEALMAGPASPSADGSGNRDAGTDADFDMRNLPAWLNVTPRRCWQLQQIFYRDVLPWCPIIDQQVCSAMVTRTVESRFHPDHVDTSLTLLVLALGAFAEGHQHREDDARVFPGRAYFRAACALVDSPRQAAFRNTVAHVQCHIMMAFYLLYAIRPIQAFELIRRASEKVILLLQRPRRSSRPVAGMLDTLPDTTTDPSYQALCRSYWACYLIEHELQAYVSYSANLLRDFEDVVPLPMSDYEEPGIYWFLSEIALRRIFARQRGGRGWNGHTLFEPVVAGEIALQMAQWHSNLPAPVKFDLDEVASSEATGHGNTPLGTGTGSGMGLRLGLGMGPGLDTMDVRPLLDPIKVFLRAQYYAVHAALYWQYVVQMLSQQQHGQSDQRTVEAAALSLRYSVVHVFAVESLLQGRHLLLVPNLVGLLCNACFLLCSYAEPGLEAIQHPRAREAIVMAVRCIQAWQANPVVQTYVTKVEHLMALKGIALA</sequence>
<dbReference type="InterPro" id="IPR036864">
    <property type="entry name" value="Zn2-C6_fun-type_DNA-bd_sf"/>
</dbReference>
<dbReference type="HOGENOM" id="CLU_422162_0_0_1"/>
<evidence type="ECO:0000256" key="2">
    <source>
        <dbReference type="SAM" id="MobiDB-lite"/>
    </source>
</evidence>
<dbReference type="Pfam" id="PF00172">
    <property type="entry name" value="Zn_clus"/>
    <property type="match status" value="1"/>
</dbReference>
<feature type="domain" description="Zn(2)-C6 fungal-type" evidence="3">
    <location>
        <begin position="81"/>
        <end position="111"/>
    </location>
</feature>
<dbReference type="GO" id="GO:0000981">
    <property type="term" value="F:DNA-binding transcription factor activity, RNA polymerase II-specific"/>
    <property type="evidence" value="ECO:0007669"/>
    <property type="project" value="InterPro"/>
</dbReference>
<dbReference type="eggNOG" id="ENOG502QSDU">
    <property type="taxonomic scope" value="Eukaryota"/>
</dbReference>
<dbReference type="SMART" id="SM00066">
    <property type="entry name" value="GAL4"/>
    <property type="match status" value="1"/>
</dbReference>
<dbReference type="CDD" id="cd12148">
    <property type="entry name" value="fungal_TF_MHR"/>
    <property type="match status" value="1"/>
</dbReference>
<feature type="compositionally biased region" description="Polar residues" evidence="2">
    <location>
        <begin position="32"/>
        <end position="42"/>
    </location>
</feature>
<dbReference type="CDD" id="cd00067">
    <property type="entry name" value="GAL4"/>
    <property type="match status" value="1"/>
</dbReference>
<keyword evidence="1" id="KW-0539">Nucleus</keyword>
<dbReference type="OrthoDB" id="4685598at2759"/>
<evidence type="ECO:0000256" key="1">
    <source>
        <dbReference type="ARBA" id="ARBA00023242"/>
    </source>
</evidence>